<reference evidence="2 3" key="2">
    <citation type="submission" date="2019-01" db="EMBL/GenBank/DDBJ databases">
        <title>Motilimonas pumilus sp. nov., isolated from the gut of sea cucumber (Apostichopus japonicus).</title>
        <authorList>
            <person name="Wang F.-Q."/>
            <person name="Ren L.-H."/>
            <person name="Lin Y.-W."/>
            <person name="Sun G.-H."/>
            <person name="Du Z.-J."/>
            <person name="Zhao J.-X."/>
            <person name="Liu X.-J."/>
            <person name="Liu L.-J."/>
        </authorList>
    </citation>
    <scope>NUCLEOTIDE SEQUENCE [LARGE SCALE GENOMIC DNA]</scope>
    <source>
        <strain evidence="2 3">PLHSC7-2</strain>
    </source>
</reference>
<reference evidence="2 3" key="1">
    <citation type="submission" date="2018-09" db="EMBL/GenBank/DDBJ databases">
        <authorList>
            <person name="Wang F."/>
        </authorList>
    </citation>
    <scope>NUCLEOTIDE SEQUENCE [LARGE SCALE GENOMIC DNA]</scope>
    <source>
        <strain evidence="2 3">PLHSC7-2</strain>
    </source>
</reference>
<dbReference type="AlphaFoldDB" id="A0A418YC44"/>
<keyword evidence="3" id="KW-1185">Reference proteome</keyword>
<proteinExistence type="predicted"/>
<feature type="compositionally biased region" description="Polar residues" evidence="1">
    <location>
        <begin position="1"/>
        <end position="20"/>
    </location>
</feature>
<protein>
    <submittedName>
        <fullName evidence="2">Uncharacterized protein</fullName>
    </submittedName>
</protein>
<comment type="caution">
    <text evidence="2">The sequence shown here is derived from an EMBL/GenBank/DDBJ whole genome shotgun (WGS) entry which is preliminary data.</text>
</comment>
<dbReference type="EMBL" id="QZCH01000021">
    <property type="protein sequence ID" value="RJG42097.1"/>
    <property type="molecule type" value="Genomic_DNA"/>
</dbReference>
<dbReference type="RefSeq" id="WP_119911605.1">
    <property type="nucleotide sequence ID" value="NZ_QZCH01000021.1"/>
</dbReference>
<gene>
    <name evidence="2" type="ORF">D1Z90_15035</name>
</gene>
<name>A0A418YC44_9GAMM</name>
<sequence>MAEINVNQQTTMSQIQSTFKDTGDGKDLRVNENEDRLHTKSWKPGGFGADAATRREAKYQSAVNMVKDTINREYGDGVGDRVLSKLGITDRMSVGQLKQMSDNYIVQTRAELAQELAQEMTAFIDDLKSSVIQHYNNMDDVDPNQHAMFKEDPIRVTTSVQSAMAKISKDQEVPNDISVMNSCGCLMKGFESDKQLSSSKIDFLINLPCVEQAVGDMTSKKGIEFNYDNEQARDLSMHQGALELKSFIDEALNDEEKQFLKERVEFVREIAGLQIDKIGYCSSPDDSDEKKLQQWIRTDSVNSGIFLGFDMVEQAKESDMKMRDVMFNSRDLLSALAIHCDTIFD</sequence>
<evidence type="ECO:0000313" key="2">
    <source>
        <dbReference type="EMBL" id="RJG42097.1"/>
    </source>
</evidence>
<accession>A0A418YC44</accession>
<dbReference type="Proteomes" id="UP000283255">
    <property type="component" value="Unassembled WGS sequence"/>
</dbReference>
<evidence type="ECO:0000313" key="3">
    <source>
        <dbReference type="Proteomes" id="UP000283255"/>
    </source>
</evidence>
<organism evidence="2 3">
    <name type="scientific">Motilimonas pumila</name>
    <dbReference type="NCBI Taxonomy" id="2303987"/>
    <lineage>
        <taxon>Bacteria</taxon>
        <taxon>Pseudomonadati</taxon>
        <taxon>Pseudomonadota</taxon>
        <taxon>Gammaproteobacteria</taxon>
        <taxon>Alteromonadales</taxon>
        <taxon>Alteromonadales genera incertae sedis</taxon>
        <taxon>Motilimonas</taxon>
    </lineage>
</organism>
<evidence type="ECO:0000256" key="1">
    <source>
        <dbReference type="SAM" id="MobiDB-lite"/>
    </source>
</evidence>
<feature type="region of interest" description="Disordered" evidence="1">
    <location>
        <begin position="1"/>
        <end position="28"/>
    </location>
</feature>